<dbReference type="Gene3D" id="3.40.50.1820">
    <property type="entry name" value="alpha/beta hydrolase"/>
    <property type="match status" value="1"/>
</dbReference>
<gene>
    <name evidence="3" type="ORF">MMON_16470</name>
</gene>
<dbReference type="PANTHER" id="PTHR48081">
    <property type="entry name" value="AB HYDROLASE SUPERFAMILY PROTEIN C4A8.06C"/>
    <property type="match status" value="1"/>
</dbReference>
<feature type="domain" description="Alpha/beta hydrolase fold-3" evidence="2">
    <location>
        <begin position="133"/>
        <end position="339"/>
    </location>
</feature>
<name>A0AAD1IXR3_MYCMB</name>
<keyword evidence="4" id="KW-1185">Reference proteome</keyword>
<evidence type="ECO:0000259" key="2">
    <source>
        <dbReference type="Pfam" id="PF07859"/>
    </source>
</evidence>
<dbReference type="InterPro" id="IPR029058">
    <property type="entry name" value="AB_hydrolase_fold"/>
</dbReference>
<organism evidence="3 4">
    <name type="scientific">Mycolicibacterium monacense</name>
    <name type="common">Mycobacterium monacense</name>
    <dbReference type="NCBI Taxonomy" id="85693"/>
    <lineage>
        <taxon>Bacteria</taxon>
        <taxon>Bacillati</taxon>
        <taxon>Actinomycetota</taxon>
        <taxon>Actinomycetes</taxon>
        <taxon>Mycobacteriales</taxon>
        <taxon>Mycobacteriaceae</taxon>
        <taxon>Mycolicibacterium</taxon>
    </lineage>
</organism>
<protein>
    <submittedName>
        <fullName evidence="3">Esterase</fullName>
    </submittedName>
</protein>
<dbReference type="InterPro" id="IPR013094">
    <property type="entry name" value="AB_hydrolase_3"/>
</dbReference>
<keyword evidence="1" id="KW-0378">Hydrolase</keyword>
<dbReference type="GO" id="GO:0016787">
    <property type="term" value="F:hydrolase activity"/>
    <property type="evidence" value="ECO:0007669"/>
    <property type="project" value="UniProtKB-KW"/>
</dbReference>
<dbReference type="PANTHER" id="PTHR48081:SF8">
    <property type="entry name" value="ALPHA_BETA HYDROLASE FOLD-3 DOMAIN-CONTAINING PROTEIN-RELATED"/>
    <property type="match status" value="1"/>
</dbReference>
<dbReference type="EMBL" id="AP022617">
    <property type="protein sequence ID" value="BBZ60346.1"/>
    <property type="molecule type" value="Genomic_DNA"/>
</dbReference>
<sequence length="365" mass="39648">MNGIEHLEHLRRLSVVIPAALRCVPAGQVDVTAPVTIDGLSYIAPDDPAMPMYRVIANNRQPVALRDLMIQPVRSGYIGDGHQPDPALVPPTGAQAVPDVDVDQVYLPVRDGVARCQLYRPRAAPADEQLPVIVYYHGGGFTVGVSEDCDFLARKLAFTNSALVVSANYRSAPEFMFPTPLDDAFDVYRWVTVNAELVGGDATRVAVAGDSAGSNFAAALALRARDEHARVPDAVVMLGAMPDFHFERWDSFRAQAPRGIVYDMAFAGFIRGAYVGPTPWDHPWVSPIEGDLTGYPLTVITAGTHDPIVDSARAFGERIRAAGGQTVEYFPAGMPHGYYFFPGVHAEEDVAYEIVAEALAKPFRR</sequence>
<evidence type="ECO:0000256" key="1">
    <source>
        <dbReference type="ARBA" id="ARBA00022801"/>
    </source>
</evidence>
<dbReference type="SUPFAM" id="SSF53474">
    <property type="entry name" value="alpha/beta-Hydrolases"/>
    <property type="match status" value="1"/>
</dbReference>
<dbReference type="Pfam" id="PF07859">
    <property type="entry name" value="Abhydrolase_3"/>
    <property type="match status" value="1"/>
</dbReference>
<evidence type="ECO:0000313" key="4">
    <source>
        <dbReference type="Proteomes" id="UP000466039"/>
    </source>
</evidence>
<proteinExistence type="predicted"/>
<dbReference type="AlphaFoldDB" id="A0AAD1IXR3"/>
<reference evidence="3 4" key="1">
    <citation type="journal article" date="2019" name="Emerg. Microbes Infect.">
        <title>Comprehensive subspecies identification of 175 nontuberculous mycobacteria species based on 7547 genomic profiles.</title>
        <authorList>
            <person name="Matsumoto Y."/>
            <person name="Kinjo T."/>
            <person name="Motooka D."/>
            <person name="Nabeya D."/>
            <person name="Jung N."/>
            <person name="Uechi K."/>
            <person name="Horii T."/>
            <person name="Iida T."/>
            <person name="Fujita J."/>
            <person name="Nakamura S."/>
        </authorList>
    </citation>
    <scope>NUCLEOTIDE SEQUENCE [LARGE SCALE GENOMIC DNA]</scope>
    <source>
        <strain evidence="3 4">JCM 15658</strain>
    </source>
</reference>
<evidence type="ECO:0000313" key="3">
    <source>
        <dbReference type="EMBL" id="BBZ60346.1"/>
    </source>
</evidence>
<dbReference type="Proteomes" id="UP000466039">
    <property type="component" value="Chromosome"/>
</dbReference>
<accession>A0AAD1IXR3</accession>
<dbReference type="InterPro" id="IPR050300">
    <property type="entry name" value="GDXG_lipolytic_enzyme"/>
</dbReference>